<dbReference type="GO" id="GO:0004386">
    <property type="term" value="F:helicase activity"/>
    <property type="evidence" value="ECO:0007669"/>
    <property type="project" value="UniProtKB-KW"/>
</dbReference>
<dbReference type="SUPFAM" id="SSF52540">
    <property type="entry name" value="P-loop containing nucleoside triphosphate hydrolases"/>
    <property type="match status" value="1"/>
</dbReference>
<dbReference type="InterPro" id="IPR006935">
    <property type="entry name" value="Helicase/UvrB_N"/>
</dbReference>
<accession>A0ABU5ZM34</accession>
<evidence type="ECO:0000256" key="1">
    <source>
        <dbReference type="ARBA" id="ARBA00022741"/>
    </source>
</evidence>
<dbReference type="Pfam" id="PF04851">
    <property type="entry name" value="ResIII"/>
    <property type="match status" value="1"/>
</dbReference>
<keyword evidence="7" id="KW-0347">Helicase</keyword>
<dbReference type="PANTHER" id="PTHR30580:SF1">
    <property type="entry name" value="COMF OPERON PROTEIN 1"/>
    <property type="match status" value="1"/>
</dbReference>
<keyword evidence="3" id="KW-0238">DNA-binding</keyword>
<dbReference type="PROSITE" id="PS51194">
    <property type="entry name" value="HELICASE_CTER"/>
    <property type="match status" value="1"/>
</dbReference>
<dbReference type="InterPro" id="IPR001650">
    <property type="entry name" value="Helicase_C-like"/>
</dbReference>
<dbReference type="PROSITE" id="PS51192">
    <property type="entry name" value="HELICASE_ATP_BIND_1"/>
    <property type="match status" value="1"/>
</dbReference>
<dbReference type="SMART" id="SM00490">
    <property type="entry name" value="HELICc"/>
    <property type="match status" value="1"/>
</dbReference>
<organism evidence="7 8">
    <name type="scientific">Ferviditalea candida</name>
    <dbReference type="NCBI Taxonomy" id="3108399"/>
    <lineage>
        <taxon>Bacteria</taxon>
        <taxon>Bacillati</taxon>
        <taxon>Bacillota</taxon>
        <taxon>Bacilli</taxon>
        <taxon>Bacillales</taxon>
        <taxon>Paenibacillaceae</taxon>
        <taxon>Ferviditalea</taxon>
    </lineage>
</organism>
<proteinExistence type="predicted"/>
<protein>
    <submittedName>
        <fullName evidence="7">Helicase-related protein</fullName>
    </submittedName>
</protein>
<feature type="domain" description="Helicase C-terminal" evidence="6">
    <location>
        <begin position="578"/>
        <end position="730"/>
    </location>
</feature>
<dbReference type="RefSeq" id="WP_371754459.1">
    <property type="nucleotide sequence ID" value="NZ_JAYJLD010000016.1"/>
</dbReference>
<evidence type="ECO:0000256" key="3">
    <source>
        <dbReference type="ARBA" id="ARBA00023125"/>
    </source>
</evidence>
<sequence length="730" mass="81811">MRATIYGIESKDGRMRRWYVSLDIRVDLEYWLNDPRTRRMLLWDPPVSLGKAVILRRILEQERLGELWKKRNGAERITSRLSQTLKALSAPRLKGSRYGKQPLADQPLADHTLIDQPAPRITAKLIDTQVWRPFGANALLEELGREQPEWRRVSQKSQVEIAPEKALEIAGQLEGRALLREEIISFMEHSGFKQAAGQWKTIVQAAYLFGGIRIGAGVEWVRNRGWRRLLQAGRYRCGRCGSGEDRLRWTACTACGELCPYCENCLTMGRSRLCAPLIMGSRPAAESEEGCLTGSGGMDSAECGTAELELVLDGQQGVMPEHPSGSNQAQNGETQRWNLSPAQKDASDAAVRFVEADSGRLVSRRMQEGFGKDRVERPEDSGQPEDRAQAEGPERFLLWAVTGAGKTEMIFPVIARSLQLQRKVLVATPRKDVVLELLPRLQTAFASCRITALYGGSGQRWDQGDIVIATTHQLIRFRDYFDVVILDEIDAFPYHNNPTLEYTALKSCKSSGKFILLSATPPRALTQQAAKGKLPYAVVPVRHHGRPLPVPVWKPMRAIRYLLNRQVAAIGSGELWRPLVEVVEHGLRREAQIFLFVPKIRLIQGLAAVMREQFPDISVDGTSSEDPDRRRKVTEFREGRIKVLVTTTILERGVTIPKADVIIVDADDPQFDAAALIQMAGRAGRSASDPNGFVYFLSREKNRSQLLAIREIKKMNRLAAQKGFLKQGLV</sequence>
<feature type="region of interest" description="Disordered" evidence="4">
    <location>
        <begin position="365"/>
        <end position="390"/>
    </location>
</feature>
<reference evidence="7" key="1">
    <citation type="submission" date="2023-12" db="EMBL/GenBank/DDBJ databases">
        <title>Fervidustalea candida gen. nov., sp. nov., a novel member of the family Paenibacillaceae isolated from a geothermal area.</title>
        <authorList>
            <person name="Li W.-J."/>
            <person name="Jiao J.-Y."/>
            <person name="Chen Y."/>
        </authorList>
    </citation>
    <scope>NUCLEOTIDE SEQUENCE</scope>
    <source>
        <strain evidence="7">SYSU GA230002</strain>
    </source>
</reference>
<name>A0ABU5ZM34_9BACL</name>
<dbReference type="Pfam" id="PF00271">
    <property type="entry name" value="Helicase_C"/>
    <property type="match status" value="1"/>
</dbReference>
<dbReference type="EMBL" id="JAYJLD010000016">
    <property type="protein sequence ID" value="MEB3102336.1"/>
    <property type="molecule type" value="Genomic_DNA"/>
</dbReference>
<dbReference type="PANTHER" id="PTHR30580">
    <property type="entry name" value="PRIMOSOMAL PROTEIN N"/>
    <property type="match status" value="1"/>
</dbReference>
<evidence type="ECO:0000259" key="6">
    <source>
        <dbReference type="PROSITE" id="PS51194"/>
    </source>
</evidence>
<evidence type="ECO:0000313" key="7">
    <source>
        <dbReference type="EMBL" id="MEB3102336.1"/>
    </source>
</evidence>
<keyword evidence="2" id="KW-0067">ATP-binding</keyword>
<dbReference type="SMART" id="SM00487">
    <property type="entry name" value="DEXDc"/>
    <property type="match status" value="1"/>
</dbReference>
<keyword evidence="7" id="KW-0378">Hydrolase</keyword>
<dbReference type="Proteomes" id="UP001310386">
    <property type="component" value="Unassembled WGS sequence"/>
</dbReference>
<evidence type="ECO:0000313" key="8">
    <source>
        <dbReference type="Proteomes" id="UP001310386"/>
    </source>
</evidence>
<dbReference type="Gene3D" id="3.40.50.300">
    <property type="entry name" value="P-loop containing nucleotide triphosphate hydrolases"/>
    <property type="match status" value="2"/>
</dbReference>
<dbReference type="InterPro" id="IPR027417">
    <property type="entry name" value="P-loop_NTPase"/>
</dbReference>
<keyword evidence="8" id="KW-1185">Reference proteome</keyword>
<keyword evidence="1" id="KW-0547">Nucleotide-binding</keyword>
<gene>
    <name evidence="7" type="ORF">VF724_11760</name>
</gene>
<evidence type="ECO:0000259" key="5">
    <source>
        <dbReference type="PROSITE" id="PS51192"/>
    </source>
</evidence>
<dbReference type="InterPro" id="IPR014001">
    <property type="entry name" value="Helicase_ATP-bd"/>
</dbReference>
<feature type="domain" description="Helicase ATP-binding" evidence="5">
    <location>
        <begin position="387"/>
        <end position="539"/>
    </location>
</feature>
<evidence type="ECO:0000256" key="2">
    <source>
        <dbReference type="ARBA" id="ARBA00022840"/>
    </source>
</evidence>
<evidence type="ECO:0000256" key="4">
    <source>
        <dbReference type="SAM" id="MobiDB-lite"/>
    </source>
</evidence>
<comment type="caution">
    <text evidence="7">The sequence shown here is derived from an EMBL/GenBank/DDBJ whole genome shotgun (WGS) entry which is preliminary data.</text>
</comment>